<comment type="caution">
    <text evidence="2">The sequence shown here is derived from an EMBL/GenBank/DDBJ whole genome shotgun (WGS) entry which is preliminary data.</text>
</comment>
<reference evidence="2 3" key="1">
    <citation type="submission" date="2019-05" db="EMBL/GenBank/DDBJ databases">
        <title>Another draft genome of Portunus trituberculatus and its Hox gene families provides insights of decapod evolution.</title>
        <authorList>
            <person name="Jeong J.-H."/>
            <person name="Song I."/>
            <person name="Kim S."/>
            <person name="Choi T."/>
            <person name="Kim D."/>
            <person name="Ryu S."/>
            <person name="Kim W."/>
        </authorList>
    </citation>
    <scope>NUCLEOTIDE SEQUENCE [LARGE SCALE GENOMIC DNA]</scope>
    <source>
        <tissue evidence="2">Muscle</tissue>
    </source>
</reference>
<organism evidence="2 3">
    <name type="scientific">Portunus trituberculatus</name>
    <name type="common">Swimming crab</name>
    <name type="synonym">Neptunus trituberculatus</name>
    <dbReference type="NCBI Taxonomy" id="210409"/>
    <lineage>
        <taxon>Eukaryota</taxon>
        <taxon>Metazoa</taxon>
        <taxon>Ecdysozoa</taxon>
        <taxon>Arthropoda</taxon>
        <taxon>Crustacea</taxon>
        <taxon>Multicrustacea</taxon>
        <taxon>Malacostraca</taxon>
        <taxon>Eumalacostraca</taxon>
        <taxon>Eucarida</taxon>
        <taxon>Decapoda</taxon>
        <taxon>Pleocyemata</taxon>
        <taxon>Brachyura</taxon>
        <taxon>Eubrachyura</taxon>
        <taxon>Portunoidea</taxon>
        <taxon>Portunidae</taxon>
        <taxon>Portuninae</taxon>
        <taxon>Portunus</taxon>
    </lineage>
</organism>
<dbReference type="EMBL" id="VSRR010003124">
    <property type="protein sequence ID" value="MPC34758.1"/>
    <property type="molecule type" value="Genomic_DNA"/>
</dbReference>
<proteinExistence type="predicted"/>
<protein>
    <submittedName>
        <fullName evidence="2">Uncharacterized protein</fullName>
    </submittedName>
</protein>
<sequence>MTKKWRVNSDDRGVEEVKDWQEIKMYRKGNGRLVCCWRTGRKKGEDSSQQESDPVRHTKLTEPTEDESQHPRSLRFAPPTVLAPVQWGSEVVFIGSGDQFPVPDWSLQCSTALLATNSIVIGYCNLSLGPKWSLTTALNDNCPSAAASEHESRGPPSS</sequence>
<dbReference type="AlphaFoldDB" id="A0A5B7EN54"/>
<keyword evidence="3" id="KW-1185">Reference proteome</keyword>
<accession>A0A5B7EN54</accession>
<name>A0A5B7EN54_PORTR</name>
<evidence type="ECO:0000313" key="3">
    <source>
        <dbReference type="Proteomes" id="UP000324222"/>
    </source>
</evidence>
<gene>
    <name evidence="2" type="ORF">E2C01_028160</name>
</gene>
<evidence type="ECO:0000256" key="1">
    <source>
        <dbReference type="SAM" id="MobiDB-lite"/>
    </source>
</evidence>
<evidence type="ECO:0000313" key="2">
    <source>
        <dbReference type="EMBL" id="MPC34758.1"/>
    </source>
</evidence>
<feature type="compositionally biased region" description="Basic and acidic residues" evidence="1">
    <location>
        <begin position="53"/>
        <end position="70"/>
    </location>
</feature>
<dbReference type="Proteomes" id="UP000324222">
    <property type="component" value="Unassembled WGS sequence"/>
</dbReference>
<feature type="region of interest" description="Disordered" evidence="1">
    <location>
        <begin position="41"/>
        <end position="77"/>
    </location>
</feature>